<dbReference type="SUPFAM" id="SSF54001">
    <property type="entry name" value="Cysteine proteinases"/>
    <property type="match status" value="1"/>
</dbReference>
<dbReference type="PRINTS" id="PR00705">
    <property type="entry name" value="PAPAIN"/>
</dbReference>
<feature type="domain" description="Cathepsin propeptide inhibitor" evidence="9">
    <location>
        <begin position="22"/>
        <end position="82"/>
    </location>
</feature>
<proteinExistence type="evidence at transcript level"/>
<dbReference type="FunFam" id="3.90.70.10:FF:000006">
    <property type="entry name" value="Cathepsin S"/>
    <property type="match status" value="1"/>
</dbReference>
<evidence type="ECO:0000256" key="7">
    <source>
        <dbReference type="SAM" id="SignalP"/>
    </source>
</evidence>
<evidence type="ECO:0000259" key="8">
    <source>
        <dbReference type="SMART" id="SM00645"/>
    </source>
</evidence>
<evidence type="ECO:0000256" key="6">
    <source>
        <dbReference type="ARBA" id="ARBA00023157"/>
    </source>
</evidence>
<dbReference type="InterPro" id="IPR025660">
    <property type="entry name" value="Pept_his_AS"/>
</dbReference>
<keyword evidence="6" id="KW-1015">Disulfide bond</keyword>
<dbReference type="InterPro" id="IPR025661">
    <property type="entry name" value="Pept_asp_AS"/>
</dbReference>
<evidence type="ECO:0000256" key="1">
    <source>
        <dbReference type="ARBA" id="ARBA00008455"/>
    </source>
</evidence>
<accession>R4WRV6</accession>
<evidence type="ECO:0000256" key="2">
    <source>
        <dbReference type="ARBA" id="ARBA00022670"/>
    </source>
</evidence>
<dbReference type="InterPro" id="IPR039417">
    <property type="entry name" value="Peptidase_C1A_papain-like"/>
</dbReference>
<keyword evidence="4" id="KW-0788">Thiol protease</keyword>
<dbReference type="InterPro" id="IPR013201">
    <property type="entry name" value="Prot_inhib_I29"/>
</dbReference>
<dbReference type="EMBL" id="AK417432">
    <property type="protein sequence ID" value="BAN20647.1"/>
    <property type="molecule type" value="mRNA"/>
</dbReference>
<keyword evidence="5" id="KW-0865">Zymogen</keyword>
<sequence length="328" mass="36174">MKIFVLLGILAVSATASPLDEWVSFKQTHGKRYKNPLEEHYRMTIYLKNKQKIDEHNKNYEKGLVSYHMKMNHFGDLTPQEFKIQMNGLRKSDAKRSLGSVFVAPENADIPESVDWREKGAVTPVKDQGDCGSCWAFSATGSLEGQHFLKSGELVSLSEQNLIDCSTSYDNGGCDGGLMDNAFNYIKDNGGIDTEESYPYEAEDGECRFKKSTVGATESGYVDLPEGDEGALKKAVATVGPISVAIFAGHDTFQFYSGGVYEDNECRCTCDDLDHGVLAVGYGTADGKDFWLVKNSWNKHWGQDGYIKIARNSNNHCGIACSASYPVV</sequence>
<comment type="similarity">
    <text evidence="1">Belongs to the peptidase C1 family.</text>
</comment>
<dbReference type="GO" id="GO:0008234">
    <property type="term" value="F:cysteine-type peptidase activity"/>
    <property type="evidence" value="ECO:0007669"/>
    <property type="project" value="UniProtKB-KW"/>
</dbReference>
<evidence type="ECO:0000313" key="10">
    <source>
        <dbReference type="EMBL" id="BAN20647.1"/>
    </source>
</evidence>
<protein>
    <submittedName>
        <fullName evidence="10">Cathepsin L</fullName>
    </submittedName>
</protein>
<evidence type="ECO:0000256" key="3">
    <source>
        <dbReference type="ARBA" id="ARBA00022801"/>
    </source>
</evidence>
<keyword evidence="7" id="KW-0732">Signal</keyword>
<dbReference type="InterPro" id="IPR000169">
    <property type="entry name" value="Pept_cys_AS"/>
</dbReference>
<feature type="signal peptide" evidence="7">
    <location>
        <begin position="1"/>
        <end position="16"/>
    </location>
</feature>
<dbReference type="AlphaFoldDB" id="R4WRV6"/>
<dbReference type="PROSITE" id="PS00139">
    <property type="entry name" value="THIOL_PROTEASE_CYS"/>
    <property type="match status" value="1"/>
</dbReference>
<dbReference type="SMART" id="SM00848">
    <property type="entry name" value="Inhibitor_I29"/>
    <property type="match status" value="1"/>
</dbReference>
<reference evidence="10" key="1">
    <citation type="journal article" date="2013" name="PLoS ONE">
        <title>Gene expression in gut symbiotic organ of stinkbug affected by extracellular bacterial symbiont.</title>
        <authorList>
            <person name="Futahashi R."/>
            <person name="Tanaka K."/>
            <person name="Tanahashi M."/>
            <person name="Nikoh N."/>
            <person name="Kikuchi Y."/>
            <person name="Lee B.L."/>
            <person name="Fukatsu T."/>
        </authorList>
    </citation>
    <scope>NUCLEOTIDE SEQUENCE</scope>
    <source>
        <tissue evidence="10">Midgut</tissue>
    </source>
</reference>
<keyword evidence="2" id="KW-0645">Protease</keyword>
<dbReference type="CDD" id="cd02248">
    <property type="entry name" value="Peptidase_C1A"/>
    <property type="match status" value="1"/>
</dbReference>
<evidence type="ECO:0000259" key="9">
    <source>
        <dbReference type="SMART" id="SM00848"/>
    </source>
</evidence>
<dbReference type="InterPro" id="IPR013128">
    <property type="entry name" value="Peptidase_C1A"/>
</dbReference>
<dbReference type="Pfam" id="PF08246">
    <property type="entry name" value="Inhibitor_I29"/>
    <property type="match status" value="1"/>
</dbReference>
<keyword evidence="3" id="KW-0378">Hydrolase</keyword>
<organism evidence="10">
    <name type="scientific">Riptortus pedestris</name>
    <name type="common">Bean bug</name>
    <dbReference type="NCBI Taxonomy" id="329032"/>
    <lineage>
        <taxon>Eukaryota</taxon>
        <taxon>Metazoa</taxon>
        <taxon>Ecdysozoa</taxon>
        <taxon>Arthropoda</taxon>
        <taxon>Hexapoda</taxon>
        <taxon>Insecta</taxon>
        <taxon>Pterygota</taxon>
        <taxon>Neoptera</taxon>
        <taxon>Paraneoptera</taxon>
        <taxon>Hemiptera</taxon>
        <taxon>Heteroptera</taxon>
        <taxon>Panheteroptera</taxon>
        <taxon>Pentatomomorpha</taxon>
        <taxon>Coreoidea</taxon>
        <taxon>Alydidae</taxon>
        <taxon>Riptortus</taxon>
    </lineage>
</organism>
<dbReference type="PROSITE" id="PS00640">
    <property type="entry name" value="THIOL_PROTEASE_ASN"/>
    <property type="match status" value="1"/>
</dbReference>
<dbReference type="SMART" id="SM00645">
    <property type="entry name" value="Pept_C1"/>
    <property type="match status" value="1"/>
</dbReference>
<evidence type="ECO:0000256" key="4">
    <source>
        <dbReference type="ARBA" id="ARBA00022807"/>
    </source>
</evidence>
<dbReference type="Pfam" id="PF00112">
    <property type="entry name" value="Peptidase_C1"/>
    <property type="match status" value="1"/>
</dbReference>
<name>R4WRV6_RIPPE</name>
<dbReference type="GO" id="GO:0006508">
    <property type="term" value="P:proteolysis"/>
    <property type="evidence" value="ECO:0007669"/>
    <property type="project" value="UniProtKB-KW"/>
</dbReference>
<dbReference type="InterPro" id="IPR000668">
    <property type="entry name" value="Peptidase_C1A_C"/>
</dbReference>
<evidence type="ECO:0000256" key="5">
    <source>
        <dbReference type="ARBA" id="ARBA00023145"/>
    </source>
</evidence>
<dbReference type="InterPro" id="IPR038765">
    <property type="entry name" value="Papain-like_cys_pep_sf"/>
</dbReference>
<dbReference type="PANTHER" id="PTHR12411">
    <property type="entry name" value="CYSTEINE PROTEASE FAMILY C1-RELATED"/>
    <property type="match status" value="1"/>
</dbReference>
<feature type="chain" id="PRO_5018576727" evidence="7">
    <location>
        <begin position="17"/>
        <end position="328"/>
    </location>
</feature>
<feature type="domain" description="Peptidase C1A papain C-terminal" evidence="8">
    <location>
        <begin position="110"/>
        <end position="327"/>
    </location>
</feature>
<dbReference type="PROSITE" id="PS00639">
    <property type="entry name" value="THIOL_PROTEASE_HIS"/>
    <property type="match status" value="1"/>
</dbReference>
<dbReference type="Gene3D" id="3.90.70.10">
    <property type="entry name" value="Cysteine proteinases"/>
    <property type="match status" value="1"/>
</dbReference>